<organism evidence="1 2">
    <name type="scientific">Hoeflea prorocentri</name>
    <dbReference type="NCBI Taxonomy" id="1922333"/>
    <lineage>
        <taxon>Bacteria</taxon>
        <taxon>Pseudomonadati</taxon>
        <taxon>Pseudomonadota</taxon>
        <taxon>Alphaproteobacteria</taxon>
        <taxon>Hyphomicrobiales</taxon>
        <taxon>Rhizobiaceae</taxon>
        <taxon>Hoeflea</taxon>
    </lineage>
</organism>
<evidence type="ECO:0000313" key="2">
    <source>
        <dbReference type="Proteomes" id="UP001151234"/>
    </source>
</evidence>
<reference evidence="1" key="1">
    <citation type="submission" date="2022-11" db="EMBL/GenBank/DDBJ databases">
        <title>Draft genome sequence of Hoeflea poritis E7-10 and Hoeflea prorocentri PM5-8, separated from scleractinian coral Porites lutea and marine dinoflagellate.</title>
        <authorList>
            <person name="Zhang G."/>
            <person name="Wei Q."/>
            <person name="Cai L."/>
        </authorList>
    </citation>
    <scope>NUCLEOTIDE SEQUENCE</scope>
    <source>
        <strain evidence="1">PM5-8</strain>
    </source>
</reference>
<keyword evidence="2" id="KW-1185">Reference proteome</keyword>
<dbReference type="EMBL" id="JAPJZI010000001">
    <property type="protein sequence ID" value="MDA5400819.1"/>
    <property type="molecule type" value="Genomic_DNA"/>
</dbReference>
<dbReference type="RefSeq" id="WP_267992644.1">
    <property type="nucleotide sequence ID" value="NZ_JAPJZI010000001.1"/>
</dbReference>
<sequence length="243" mass="26860">MDKRKPTQPQNLPDLFVRDALRGLRYAVRKSGHLIADEEHKVLPRPIGDITSRVVKKMDRISQEIETTSSSIIGGPLKKATLPERSFFGANGYNPRDAGRTPEEAAAALYFGLAWSAGQLGSDDLLLSETICLDCINQIRRNAPEQPAAMADKLFRTVLDRGAFRLVEPTRSADEDERIPAVVGAAFSTALWFFLPRDIDVAGEQDLVEICCAVTQDHLAQILEARTDSGQTVELFEQLLNIV</sequence>
<proteinExistence type="predicted"/>
<accession>A0A9X3ULX0</accession>
<dbReference type="Proteomes" id="UP001151234">
    <property type="component" value="Unassembled WGS sequence"/>
</dbReference>
<protein>
    <submittedName>
        <fullName evidence="1">Uncharacterized protein</fullName>
    </submittedName>
</protein>
<gene>
    <name evidence="1" type="ORF">OQ273_19755</name>
</gene>
<comment type="caution">
    <text evidence="1">The sequence shown here is derived from an EMBL/GenBank/DDBJ whole genome shotgun (WGS) entry which is preliminary data.</text>
</comment>
<evidence type="ECO:0000313" key="1">
    <source>
        <dbReference type="EMBL" id="MDA5400819.1"/>
    </source>
</evidence>
<dbReference type="AlphaFoldDB" id="A0A9X3ULX0"/>
<name>A0A9X3ULX0_9HYPH</name>